<keyword evidence="6" id="KW-0539">Nucleus</keyword>
<feature type="compositionally biased region" description="Basic and acidic residues" evidence="9">
    <location>
        <begin position="414"/>
        <end position="427"/>
    </location>
</feature>
<evidence type="ECO:0000313" key="14">
    <source>
        <dbReference type="Proteomes" id="UP000467840"/>
    </source>
</evidence>
<keyword evidence="2" id="KW-0805">Transcription regulation</keyword>
<dbReference type="PANTHER" id="PTHR46136">
    <property type="entry name" value="TRANSCRIPTION FACTOR GTE8"/>
    <property type="match status" value="1"/>
</dbReference>
<feature type="compositionally biased region" description="Low complexity" evidence="9">
    <location>
        <begin position="761"/>
        <end position="787"/>
    </location>
</feature>
<keyword evidence="14" id="KW-1185">Reference proteome</keyword>
<evidence type="ECO:0000256" key="5">
    <source>
        <dbReference type="ARBA" id="ARBA00023163"/>
    </source>
</evidence>
<evidence type="ECO:0000256" key="6">
    <source>
        <dbReference type="ARBA" id="ARBA00023242"/>
    </source>
</evidence>
<dbReference type="AlphaFoldDB" id="A0A6A6MK93"/>
<evidence type="ECO:0000256" key="3">
    <source>
        <dbReference type="ARBA" id="ARBA00023054"/>
    </source>
</evidence>
<dbReference type="SUPFAM" id="SSF47370">
    <property type="entry name" value="Bromodomain"/>
    <property type="match status" value="1"/>
</dbReference>
<dbReference type="GO" id="GO:0005634">
    <property type="term" value="C:nucleus"/>
    <property type="evidence" value="ECO:0007669"/>
    <property type="project" value="UniProtKB-SubCell"/>
</dbReference>
<dbReference type="Pfam" id="PF25821">
    <property type="entry name" value="DUF7950"/>
    <property type="match status" value="1"/>
</dbReference>
<dbReference type="Pfam" id="PF00439">
    <property type="entry name" value="Bromodomain"/>
    <property type="match status" value="1"/>
</dbReference>
<evidence type="ECO:0000259" key="12">
    <source>
        <dbReference type="PROSITE" id="PS51525"/>
    </source>
</evidence>
<evidence type="ECO:0000256" key="4">
    <source>
        <dbReference type="ARBA" id="ARBA00023117"/>
    </source>
</evidence>
<organism evidence="13 14">
    <name type="scientific">Hevea brasiliensis</name>
    <name type="common">Para rubber tree</name>
    <name type="synonym">Siphonia brasiliensis</name>
    <dbReference type="NCBI Taxonomy" id="3981"/>
    <lineage>
        <taxon>Eukaryota</taxon>
        <taxon>Viridiplantae</taxon>
        <taxon>Streptophyta</taxon>
        <taxon>Embryophyta</taxon>
        <taxon>Tracheophyta</taxon>
        <taxon>Spermatophyta</taxon>
        <taxon>Magnoliopsida</taxon>
        <taxon>eudicotyledons</taxon>
        <taxon>Gunneridae</taxon>
        <taxon>Pentapetalae</taxon>
        <taxon>rosids</taxon>
        <taxon>fabids</taxon>
        <taxon>Malpighiales</taxon>
        <taxon>Euphorbiaceae</taxon>
        <taxon>Crotonoideae</taxon>
        <taxon>Micrandreae</taxon>
        <taxon>Hevea</taxon>
    </lineage>
</organism>
<feature type="domain" description="Bromo" evidence="11">
    <location>
        <begin position="483"/>
        <end position="555"/>
    </location>
</feature>
<feature type="domain" description="NET" evidence="12">
    <location>
        <begin position="615"/>
        <end position="697"/>
    </location>
</feature>
<dbReference type="CDD" id="cd05506">
    <property type="entry name" value="Bromo_plant1"/>
    <property type="match status" value="1"/>
</dbReference>
<evidence type="ECO:0000256" key="10">
    <source>
        <dbReference type="SAM" id="Phobius"/>
    </source>
</evidence>
<evidence type="ECO:0000256" key="7">
    <source>
        <dbReference type="PROSITE-ProRule" id="PRU00035"/>
    </source>
</evidence>
<feature type="region of interest" description="Disordered" evidence="9">
    <location>
        <begin position="717"/>
        <end position="859"/>
    </location>
</feature>
<feature type="coiled-coil region" evidence="8">
    <location>
        <begin position="371"/>
        <end position="398"/>
    </location>
</feature>
<keyword evidence="5" id="KW-0804">Transcription</keyword>
<evidence type="ECO:0000313" key="13">
    <source>
        <dbReference type="EMBL" id="KAF2314172.1"/>
    </source>
</evidence>
<evidence type="ECO:0000259" key="11">
    <source>
        <dbReference type="PROSITE" id="PS50014"/>
    </source>
</evidence>
<dbReference type="InterPro" id="IPR057710">
    <property type="entry name" value="DUF7950"/>
</dbReference>
<dbReference type="PRINTS" id="PR00503">
    <property type="entry name" value="BROMODOMAIN"/>
</dbReference>
<keyword evidence="4 7" id="KW-0103">Bromodomain</keyword>
<dbReference type="InterPro" id="IPR027353">
    <property type="entry name" value="NET_dom"/>
</dbReference>
<dbReference type="PANTHER" id="PTHR46136:SF33">
    <property type="entry name" value="TRANSCRIPTION FACTOR GTE10"/>
    <property type="match status" value="1"/>
</dbReference>
<dbReference type="InterPro" id="IPR001487">
    <property type="entry name" value="Bromodomain"/>
</dbReference>
<comment type="subcellular location">
    <subcellularLocation>
        <location evidence="1">Nucleus</location>
    </subcellularLocation>
</comment>
<dbReference type="InterPro" id="IPR052442">
    <property type="entry name" value="Env_Response_Regulator"/>
</dbReference>
<dbReference type="Pfam" id="PF17035">
    <property type="entry name" value="BET"/>
    <property type="match status" value="1"/>
</dbReference>
<dbReference type="SMART" id="SM00297">
    <property type="entry name" value="BROMO"/>
    <property type="match status" value="1"/>
</dbReference>
<accession>A0A6A6MK93</accession>
<feature type="compositionally biased region" description="Basic and acidic residues" evidence="9">
    <location>
        <begin position="104"/>
        <end position="115"/>
    </location>
</feature>
<keyword evidence="10" id="KW-1133">Transmembrane helix</keyword>
<feature type="transmembrane region" description="Helical" evidence="10">
    <location>
        <begin position="888"/>
        <end position="905"/>
    </location>
</feature>
<proteinExistence type="predicted"/>
<evidence type="ECO:0000256" key="2">
    <source>
        <dbReference type="ARBA" id="ARBA00023015"/>
    </source>
</evidence>
<dbReference type="EMBL" id="JAAGAX010000005">
    <property type="protein sequence ID" value="KAF2314172.1"/>
    <property type="molecule type" value="Genomic_DNA"/>
</dbReference>
<dbReference type="PROSITE" id="PS50014">
    <property type="entry name" value="BROMODOMAIN_2"/>
    <property type="match status" value="1"/>
</dbReference>
<gene>
    <name evidence="13" type="ORF">GH714_023860</name>
</gene>
<feature type="region of interest" description="Disordered" evidence="9">
    <location>
        <begin position="405"/>
        <end position="463"/>
    </location>
</feature>
<reference evidence="13 14" key="1">
    <citation type="journal article" date="2020" name="Mol. Plant">
        <title>The Chromosome-Based Rubber Tree Genome Provides New Insights into Spurge Genome Evolution and Rubber Biosynthesis.</title>
        <authorList>
            <person name="Liu J."/>
            <person name="Shi C."/>
            <person name="Shi C.C."/>
            <person name="Li W."/>
            <person name="Zhang Q.J."/>
            <person name="Zhang Y."/>
            <person name="Li K."/>
            <person name="Lu H.F."/>
            <person name="Shi C."/>
            <person name="Zhu S.T."/>
            <person name="Xiao Z.Y."/>
            <person name="Nan H."/>
            <person name="Yue Y."/>
            <person name="Zhu X.G."/>
            <person name="Wu Y."/>
            <person name="Hong X.N."/>
            <person name="Fan G.Y."/>
            <person name="Tong Y."/>
            <person name="Zhang D."/>
            <person name="Mao C.L."/>
            <person name="Liu Y.L."/>
            <person name="Hao S.J."/>
            <person name="Liu W.Q."/>
            <person name="Lv M.Q."/>
            <person name="Zhang H.B."/>
            <person name="Liu Y."/>
            <person name="Hu-Tang G.R."/>
            <person name="Wang J.P."/>
            <person name="Wang J.H."/>
            <person name="Sun Y.H."/>
            <person name="Ni S.B."/>
            <person name="Chen W.B."/>
            <person name="Zhang X.C."/>
            <person name="Jiao Y.N."/>
            <person name="Eichler E.E."/>
            <person name="Li G.H."/>
            <person name="Liu X."/>
            <person name="Gao L.Z."/>
        </authorList>
    </citation>
    <scope>NUCLEOTIDE SEQUENCE [LARGE SCALE GENOMIC DNA]</scope>
    <source>
        <strain evidence="14">cv. GT1</strain>
        <tissue evidence="13">Leaf</tissue>
    </source>
</reference>
<dbReference type="Gene3D" id="1.20.920.10">
    <property type="entry name" value="Bromodomain-like"/>
    <property type="match status" value="1"/>
</dbReference>
<name>A0A6A6MK93_HEVBR</name>
<keyword evidence="3 8" id="KW-0175">Coiled coil</keyword>
<evidence type="ECO:0000256" key="8">
    <source>
        <dbReference type="SAM" id="Coils"/>
    </source>
</evidence>
<dbReference type="Proteomes" id="UP000467840">
    <property type="component" value="Chromosome 15"/>
</dbReference>
<dbReference type="Gene3D" id="1.20.1270.220">
    <property type="match status" value="1"/>
</dbReference>
<evidence type="ECO:0000256" key="9">
    <source>
        <dbReference type="SAM" id="MobiDB-lite"/>
    </source>
</evidence>
<dbReference type="InterPro" id="IPR036427">
    <property type="entry name" value="Bromodomain-like_sf"/>
</dbReference>
<dbReference type="PROSITE" id="PS51525">
    <property type="entry name" value="NET"/>
    <property type="match status" value="1"/>
</dbReference>
<feature type="compositionally biased region" description="Polar residues" evidence="9">
    <location>
        <begin position="65"/>
        <end position="80"/>
    </location>
</feature>
<evidence type="ECO:0000256" key="1">
    <source>
        <dbReference type="ARBA" id="ARBA00004123"/>
    </source>
</evidence>
<dbReference type="InterPro" id="IPR037377">
    <property type="entry name" value="GTE_bromo"/>
</dbReference>
<protein>
    <recommendedName>
        <fullName evidence="15">Bromo domain-containing protein</fullName>
    </recommendedName>
</protein>
<comment type="caution">
    <text evidence="13">The sequence shown here is derived from an EMBL/GenBank/DDBJ whole genome shotgun (WGS) entry which is preliminary data.</text>
</comment>
<feature type="region of interest" description="Disordered" evidence="9">
    <location>
        <begin position="49"/>
        <end position="119"/>
    </location>
</feature>
<evidence type="ECO:0008006" key="15">
    <source>
        <dbReference type="Google" id="ProtNLM"/>
    </source>
</evidence>
<keyword evidence="10" id="KW-0812">Transmembrane</keyword>
<dbReference type="InterPro" id="IPR038336">
    <property type="entry name" value="NET_sf"/>
</dbReference>
<sequence>MDGRGGCCIARYGGGVYDMSKVNRIMMRFRPIAPKPANVCSASCGLSPEISEVSPRSGRGKRRFSTANGNNSKRCNNGSNTKKRKGLSEEKVDAVVTLPLLPETPDRKDTSERETPVGLFSPKQAKSVPTWLSFDSNGKGHDGMVISGGFAMSDYTVVMPQVMRVVIGSCVTVECITDAWVDADELGCTDEERRMNLERDTCPGMISDGFGTVTWTNEAYRKMVDGGGEGREEVVVWLVMKDKVPVTAALGSKRAFTCRLLGVNLMAPTVPIEFVGQKESRKCWLPQPMGKSRKYSKGHSSDFIPEYRHAVETVGESEGFGSSGRVDAEMTASEDSYAPKRKCMSLNLDGYDGFGVPMQVLPLSKMPRSERKDLEFKLKRELEQVRVLQRKVASLSSNAVVLSPSSDIRSCSDGQKRPPLEGLHKSFEVSAPQSKKRPPPVRNGAQLKKSSYRRPEPAKPAAAVSTSNAMWMKQCETLLNRMLAHQFGWVFSEPVDVVRLNIPDYFTVIKNPMDLGTVKSKIASGAYSSPLGYAADVRLTFSNAMKYNPPGNDVHFMAETLSKYFEVRWKAIEKKLPVTINVESVPPRAGVPMEMETNIGSLPAKKKKSAPNDKKFKLEPVRQIMTDEDKHKLSAELEALLAELPDTIIEFLKEHSHNADQNGEDEIEIDIDALSDDTLFKLRKLLDDYLLEKQKNRAKTEPCEMELFNRSRFSNSSLQRCKGNEPVDEDIDIVGGNDPPISSYPSVEIEKDAAQKNSKCSSSSSTSSESGSSSGDSDSGSSSGSESDAAKASVPGADKGSLGIWRKFRPKKSVDSPEIGNQSANGLAKIDPKSWGKPITAETDGQQEGESAPPGRQVSPDKLYRAALLRNRFADTILKAREKALEKVGLTIFFIILAIVFNIWVKNGILRNCVWRGRNLSGGKKKMEKTVEINENSQLMEDLEMLRTAHDEELSSLVEETSPDFILQGSCNPLEQLGLYMKNDEGGSRTTPKCFRVDKDVEEGEID</sequence>
<keyword evidence="10" id="KW-0472">Membrane</keyword>